<reference evidence="2" key="2">
    <citation type="submission" date="2023-06" db="EMBL/GenBank/DDBJ databases">
        <authorList>
            <consortium name="Lawrence Berkeley National Laboratory"/>
            <person name="Haridas S."/>
            <person name="Hensen N."/>
            <person name="Bonometti L."/>
            <person name="Westerberg I."/>
            <person name="Brannstrom I.O."/>
            <person name="Guillou S."/>
            <person name="Cros-Aarteil S."/>
            <person name="Calhoun S."/>
            <person name="Kuo A."/>
            <person name="Mondo S."/>
            <person name="Pangilinan J."/>
            <person name="Riley R."/>
            <person name="LaButti K."/>
            <person name="Andreopoulos B."/>
            <person name="Lipzen A."/>
            <person name="Chen C."/>
            <person name="Yanf M."/>
            <person name="Daum C."/>
            <person name="Ng V."/>
            <person name="Clum A."/>
            <person name="Steindorff A."/>
            <person name="Ohm R."/>
            <person name="Martin F."/>
            <person name="Silar P."/>
            <person name="Natvig D."/>
            <person name="Lalanne C."/>
            <person name="Gautier V."/>
            <person name="Ament-velasquez S.L."/>
            <person name="Kruys A."/>
            <person name="Hutchinson M.I."/>
            <person name="Powell A.J."/>
            <person name="Barry K."/>
            <person name="Miller A.N."/>
            <person name="Grigoriev I.V."/>
            <person name="Debuchy R."/>
            <person name="Gladieux P."/>
            <person name="Thoren M.H."/>
            <person name="Johannesson H."/>
        </authorList>
    </citation>
    <scope>NUCLEOTIDE SEQUENCE</scope>
    <source>
        <strain evidence="2">CBS 232.78</strain>
    </source>
</reference>
<feature type="compositionally biased region" description="Polar residues" evidence="1">
    <location>
        <begin position="293"/>
        <end position="302"/>
    </location>
</feature>
<organism evidence="2 3">
    <name type="scientific">Podospora didyma</name>
    <dbReference type="NCBI Taxonomy" id="330526"/>
    <lineage>
        <taxon>Eukaryota</taxon>
        <taxon>Fungi</taxon>
        <taxon>Dikarya</taxon>
        <taxon>Ascomycota</taxon>
        <taxon>Pezizomycotina</taxon>
        <taxon>Sordariomycetes</taxon>
        <taxon>Sordariomycetidae</taxon>
        <taxon>Sordariales</taxon>
        <taxon>Podosporaceae</taxon>
        <taxon>Podospora</taxon>
    </lineage>
</organism>
<accession>A0AAE0U855</accession>
<keyword evidence="3" id="KW-1185">Reference proteome</keyword>
<evidence type="ECO:0008006" key="4">
    <source>
        <dbReference type="Google" id="ProtNLM"/>
    </source>
</evidence>
<feature type="region of interest" description="Disordered" evidence="1">
    <location>
        <begin position="1"/>
        <end position="48"/>
    </location>
</feature>
<dbReference type="Proteomes" id="UP001285441">
    <property type="component" value="Unassembled WGS sequence"/>
</dbReference>
<name>A0AAE0U855_9PEZI</name>
<feature type="compositionally biased region" description="Basic and acidic residues" evidence="1">
    <location>
        <begin position="253"/>
        <end position="262"/>
    </location>
</feature>
<evidence type="ECO:0000313" key="2">
    <source>
        <dbReference type="EMBL" id="KAK3394553.1"/>
    </source>
</evidence>
<sequence>MASSGRSGSSSSFNSGVPPPYQTFTPTSAVSALTSESSAPPTPLGPLDLGPPGFHATIKLYEGTLNELVIYLGPWEIVGNGGLEPRRVVWQCSYAGEILEHFLPSDNPDELFPYTLHANHRRFGDPREMELYLTFLEPHRIRYTTLDGVMHDEFAEVKYEFTTIEGSIQLQSDIRRKDLIDWFDVDVAWSDTHRRTDAYGNVRGMGAIQRMKLWRDRYTTSHSLTFYASRLRRWKEYPIRDFDRDLRHQDDRHRRLQLDARGRRGSGSDSSQAGPSRDRRFSASSIFRSSSRQNGSFSGASSPPTPQSVLDIRHLGIQFTRNNQVQAGTGDYQRFMEQWEIAHDADAEFGVPFPANVVELESPVMNGISGVHSPHLPNGIGELSSPEMAALVEAADTADQDEENTP</sequence>
<gene>
    <name evidence="2" type="ORF">B0H63DRAFT_49734</name>
</gene>
<feature type="compositionally biased region" description="Polar residues" evidence="1">
    <location>
        <begin position="22"/>
        <end position="39"/>
    </location>
</feature>
<feature type="compositionally biased region" description="Low complexity" evidence="1">
    <location>
        <begin position="282"/>
        <end position="292"/>
    </location>
</feature>
<reference evidence="2" key="1">
    <citation type="journal article" date="2023" name="Mol. Phylogenet. Evol.">
        <title>Genome-scale phylogeny and comparative genomics of the fungal order Sordariales.</title>
        <authorList>
            <person name="Hensen N."/>
            <person name="Bonometti L."/>
            <person name="Westerberg I."/>
            <person name="Brannstrom I.O."/>
            <person name="Guillou S."/>
            <person name="Cros-Aarteil S."/>
            <person name="Calhoun S."/>
            <person name="Haridas S."/>
            <person name="Kuo A."/>
            <person name="Mondo S."/>
            <person name="Pangilinan J."/>
            <person name="Riley R."/>
            <person name="LaButti K."/>
            <person name="Andreopoulos B."/>
            <person name="Lipzen A."/>
            <person name="Chen C."/>
            <person name="Yan M."/>
            <person name="Daum C."/>
            <person name="Ng V."/>
            <person name="Clum A."/>
            <person name="Steindorff A."/>
            <person name="Ohm R.A."/>
            <person name="Martin F."/>
            <person name="Silar P."/>
            <person name="Natvig D.O."/>
            <person name="Lalanne C."/>
            <person name="Gautier V."/>
            <person name="Ament-Velasquez S.L."/>
            <person name="Kruys A."/>
            <person name="Hutchinson M.I."/>
            <person name="Powell A.J."/>
            <person name="Barry K."/>
            <person name="Miller A.N."/>
            <person name="Grigoriev I.V."/>
            <person name="Debuchy R."/>
            <person name="Gladieux P."/>
            <person name="Hiltunen Thoren M."/>
            <person name="Johannesson H."/>
        </authorList>
    </citation>
    <scope>NUCLEOTIDE SEQUENCE</scope>
    <source>
        <strain evidence="2">CBS 232.78</strain>
    </source>
</reference>
<evidence type="ECO:0000256" key="1">
    <source>
        <dbReference type="SAM" id="MobiDB-lite"/>
    </source>
</evidence>
<protein>
    <recommendedName>
        <fullName evidence="4">Acetate kinase</fullName>
    </recommendedName>
</protein>
<feature type="region of interest" description="Disordered" evidence="1">
    <location>
        <begin position="253"/>
        <end position="308"/>
    </location>
</feature>
<dbReference type="AlphaFoldDB" id="A0AAE0U855"/>
<feature type="compositionally biased region" description="Low complexity" evidence="1">
    <location>
        <begin position="1"/>
        <end position="16"/>
    </location>
</feature>
<proteinExistence type="predicted"/>
<comment type="caution">
    <text evidence="2">The sequence shown here is derived from an EMBL/GenBank/DDBJ whole genome shotgun (WGS) entry which is preliminary data.</text>
</comment>
<dbReference type="EMBL" id="JAULSW010000001">
    <property type="protein sequence ID" value="KAK3394553.1"/>
    <property type="molecule type" value="Genomic_DNA"/>
</dbReference>
<evidence type="ECO:0000313" key="3">
    <source>
        <dbReference type="Proteomes" id="UP001285441"/>
    </source>
</evidence>